<evidence type="ECO:0000256" key="11">
    <source>
        <dbReference type="ARBA" id="ARBA00023273"/>
    </source>
</evidence>
<reference evidence="18 19" key="2">
    <citation type="journal article" date="2008" name="Nature">
        <title>The Phaeodactylum genome reveals the evolutionary history of diatom genomes.</title>
        <authorList>
            <person name="Bowler C."/>
            <person name="Allen A.E."/>
            <person name="Badger J.H."/>
            <person name="Grimwood J."/>
            <person name="Jabbari K."/>
            <person name="Kuo A."/>
            <person name="Maheswari U."/>
            <person name="Martens C."/>
            <person name="Maumus F."/>
            <person name="Otillar R.P."/>
            <person name="Rayko E."/>
            <person name="Salamov A."/>
            <person name="Vandepoele K."/>
            <person name="Beszteri B."/>
            <person name="Gruber A."/>
            <person name="Heijde M."/>
            <person name="Katinka M."/>
            <person name="Mock T."/>
            <person name="Valentin K."/>
            <person name="Verret F."/>
            <person name="Berges J.A."/>
            <person name="Brownlee C."/>
            <person name="Cadoret J.P."/>
            <person name="Chiovitti A."/>
            <person name="Choi C.J."/>
            <person name="Coesel S."/>
            <person name="De Martino A."/>
            <person name="Detter J.C."/>
            <person name="Durkin C."/>
            <person name="Falciatore A."/>
            <person name="Fournet J."/>
            <person name="Haruta M."/>
            <person name="Huysman M.J."/>
            <person name="Jenkins B.D."/>
            <person name="Jiroutova K."/>
            <person name="Jorgensen R.E."/>
            <person name="Joubert Y."/>
            <person name="Kaplan A."/>
            <person name="Kroger N."/>
            <person name="Kroth P.G."/>
            <person name="La Roche J."/>
            <person name="Lindquist E."/>
            <person name="Lommer M."/>
            <person name="Martin-Jezequel V."/>
            <person name="Lopez P.J."/>
            <person name="Lucas S."/>
            <person name="Mangogna M."/>
            <person name="McGinnis K."/>
            <person name="Medlin L.K."/>
            <person name="Montsant A."/>
            <person name="Oudot-Le Secq M.P."/>
            <person name="Napoli C."/>
            <person name="Obornik M."/>
            <person name="Parker M.S."/>
            <person name="Petit J.L."/>
            <person name="Porcel B.M."/>
            <person name="Poulsen N."/>
            <person name="Robison M."/>
            <person name="Rychlewski L."/>
            <person name="Rynearson T.A."/>
            <person name="Schmutz J."/>
            <person name="Shapiro H."/>
            <person name="Siaut M."/>
            <person name="Stanley M."/>
            <person name="Sussman M.R."/>
            <person name="Taylor A.R."/>
            <person name="Vardi A."/>
            <person name="von Dassow P."/>
            <person name="Vyverman W."/>
            <person name="Willis A."/>
            <person name="Wyrwicz L.S."/>
            <person name="Rokhsar D.S."/>
            <person name="Weissenbach J."/>
            <person name="Armbrust E.V."/>
            <person name="Green B.R."/>
            <person name="Van de Peer Y."/>
            <person name="Grigoriev I.V."/>
        </authorList>
    </citation>
    <scope>NUCLEOTIDE SEQUENCE [LARGE SCALE GENOMIC DNA]</scope>
    <source>
        <strain evidence="18 19">CCMP1335</strain>
    </source>
</reference>
<evidence type="ECO:0000256" key="10">
    <source>
        <dbReference type="ARBA" id="ARBA00023212"/>
    </source>
</evidence>
<dbReference type="RefSeq" id="XP_002291509.1">
    <property type="nucleotide sequence ID" value="XM_002291473.1"/>
</dbReference>
<dbReference type="Proteomes" id="UP000001449">
    <property type="component" value="Chromosome 6"/>
</dbReference>
<dbReference type="EMBL" id="CM000643">
    <property type="protein sequence ID" value="EED91616.1"/>
    <property type="molecule type" value="Genomic_DNA"/>
</dbReference>
<feature type="coiled-coil region" evidence="16">
    <location>
        <begin position="133"/>
        <end position="230"/>
    </location>
</feature>
<evidence type="ECO:0000256" key="9">
    <source>
        <dbReference type="ARBA" id="ARBA00023069"/>
    </source>
</evidence>
<dbReference type="GeneID" id="7442390"/>
<comment type="function">
    <text evidence="13">Component of the intraflagellar transport (IFT) complex B: together with IFT74, forms a tubulin-binding module that specifically mediates transport of tubulin within the cilium. Binds tubulin via its CH (calponin-homology)-like region. Required for ciliogenesis. Required for proper regulation of SHH signaling. Plays an important role during spermatogenesis by modulating the assembly and elongation of the sperm flagella.</text>
</comment>
<evidence type="ECO:0000256" key="1">
    <source>
        <dbReference type="ARBA" id="ARBA00004120"/>
    </source>
</evidence>
<dbReference type="eggNOG" id="ENOG502QSBR">
    <property type="taxonomic scope" value="Eukaryota"/>
</dbReference>
<keyword evidence="7" id="KW-0007">Acetylation</keyword>
<comment type="similarity">
    <text evidence="12">Belongs to the IFT81 family.</text>
</comment>
<keyword evidence="4" id="KW-0221">Differentiation</keyword>
<feature type="domain" description="IFT81 calponin homology" evidence="17">
    <location>
        <begin position="4"/>
        <end position="128"/>
    </location>
</feature>
<dbReference type="PaxDb" id="35128-Thaps6286"/>
<dbReference type="Gene3D" id="1.10.418.70">
    <property type="entry name" value="Intraflagellar transport protein 81, N-terminal domain"/>
    <property type="match status" value="1"/>
</dbReference>
<dbReference type="Pfam" id="PF18383">
    <property type="entry name" value="IFT81_CH"/>
    <property type="match status" value="1"/>
</dbReference>
<reference evidence="18 19" key="1">
    <citation type="journal article" date="2004" name="Science">
        <title>The genome of the diatom Thalassiosira pseudonana: ecology, evolution, and metabolism.</title>
        <authorList>
            <person name="Armbrust E.V."/>
            <person name="Berges J.A."/>
            <person name="Bowler C."/>
            <person name="Green B.R."/>
            <person name="Martinez D."/>
            <person name="Putnam N.H."/>
            <person name="Zhou S."/>
            <person name="Allen A.E."/>
            <person name="Apt K.E."/>
            <person name="Bechner M."/>
            <person name="Brzezinski M.A."/>
            <person name="Chaal B.K."/>
            <person name="Chiovitti A."/>
            <person name="Davis A.K."/>
            <person name="Demarest M.S."/>
            <person name="Detter J.C."/>
            <person name="Glavina T."/>
            <person name="Goodstein D."/>
            <person name="Hadi M.Z."/>
            <person name="Hellsten U."/>
            <person name="Hildebrand M."/>
            <person name="Jenkins B.D."/>
            <person name="Jurka J."/>
            <person name="Kapitonov V.V."/>
            <person name="Kroger N."/>
            <person name="Lau W.W."/>
            <person name="Lane T.W."/>
            <person name="Larimer F.W."/>
            <person name="Lippmeier J.C."/>
            <person name="Lucas S."/>
            <person name="Medina M."/>
            <person name="Montsant A."/>
            <person name="Obornik M."/>
            <person name="Parker M.S."/>
            <person name="Palenik B."/>
            <person name="Pazour G.J."/>
            <person name="Richardson P.M."/>
            <person name="Rynearson T.A."/>
            <person name="Saito M.A."/>
            <person name="Schwartz D.C."/>
            <person name="Thamatrakoln K."/>
            <person name="Valentin K."/>
            <person name="Vardi A."/>
            <person name="Wilkerson F.P."/>
            <person name="Rokhsar D.S."/>
        </authorList>
    </citation>
    <scope>NUCLEOTIDE SEQUENCE [LARGE SCALE GENOMIC DNA]</scope>
    <source>
        <strain evidence="18 19">CCMP1335</strain>
    </source>
</reference>
<evidence type="ECO:0000256" key="8">
    <source>
        <dbReference type="ARBA" id="ARBA00023054"/>
    </source>
</evidence>
<dbReference type="STRING" id="35128.B8C638"/>
<dbReference type="KEGG" id="tps:THAPSDRAFT_6286"/>
<keyword evidence="9" id="KW-0969">Cilium</keyword>
<evidence type="ECO:0000256" key="15">
    <source>
        <dbReference type="ARBA" id="ARBA00079903"/>
    </source>
</evidence>
<dbReference type="OMA" id="WILTHME"/>
<evidence type="ECO:0000256" key="5">
    <source>
        <dbReference type="ARBA" id="ARBA00022794"/>
    </source>
</evidence>
<keyword evidence="10" id="KW-0206">Cytoskeleton</keyword>
<keyword evidence="2" id="KW-0963">Cytoplasm</keyword>
<evidence type="ECO:0000256" key="4">
    <source>
        <dbReference type="ARBA" id="ARBA00022782"/>
    </source>
</evidence>
<evidence type="ECO:0000313" key="19">
    <source>
        <dbReference type="Proteomes" id="UP000001449"/>
    </source>
</evidence>
<keyword evidence="6" id="KW-0744">Spermatogenesis</keyword>
<evidence type="ECO:0000256" key="14">
    <source>
        <dbReference type="ARBA" id="ARBA00073058"/>
    </source>
</evidence>
<evidence type="ECO:0000256" key="7">
    <source>
        <dbReference type="ARBA" id="ARBA00022990"/>
    </source>
</evidence>
<dbReference type="InterPro" id="IPR029600">
    <property type="entry name" value="IFT81"/>
</dbReference>
<gene>
    <name evidence="18" type="ORF">THAPSDRAFT_6286</name>
</gene>
<evidence type="ECO:0000313" key="18">
    <source>
        <dbReference type="EMBL" id="EED91616.1"/>
    </source>
</evidence>
<evidence type="ECO:0000256" key="12">
    <source>
        <dbReference type="ARBA" id="ARBA00043983"/>
    </source>
</evidence>
<dbReference type="InParanoid" id="B8C638"/>
<proteinExistence type="inferred from homology"/>
<accession>B8C638</accession>
<organism evidence="18 19">
    <name type="scientific">Thalassiosira pseudonana</name>
    <name type="common">Marine diatom</name>
    <name type="synonym">Cyclotella nana</name>
    <dbReference type="NCBI Taxonomy" id="35128"/>
    <lineage>
        <taxon>Eukaryota</taxon>
        <taxon>Sar</taxon>
        <taxon>Stramenopiles</taxon>
        <taxon>Ochrophyta</taxon>
        <taxon>Bacillariophyta</taxon>
        <taxon>Coscinodiscophyceae</taxon>
        <taxon>Thalassiosirophycidae</taxon>
        <taxon>Thalassiosirales</taxon>
        <taxon>Thalassiosiraceae</taxon>
        <taxon>Thalassiosira</taxon>
    </lineage>
</organism>
<dbReference type="PANTHER" id="PTHR15614:SF2">
    <property type="entry name" value="INTRAFLAGELLAR TRANSPORT PROTEIN 81 HOMOLOG"/>
    <property type="match status" value="1"/>
</dbReference>
<protein>
    <recommendedName>
        <fullName evidence="14">Intraflagellar transport protein 81 homolog</fullName>
    </recommendedName>
    <alternativeName>
        <fullName evidence="15">Carnitine deficiency-associated protein expressed in ventricle 1</fullName>
    </alternativeName>
</protein>
<dbReference type="GO" id="GO:0015631">
    <property type="term" value="F:tubulin binding"/>
    <property type="evidence" value="ECO:0000318"/>
    <property type="project" value="GO_Central"/>
</dbReference>
<dbReference type="GO" id="GO:0030992">
    <property type="term" value="C:intraciliary transport particle B"/>
    <property type="evidence" value="ECO:0000318"/>
    <property type="project" value="GO_Central"/>
</dbReference>
<keyword evidence="8 16" id="KW-0175">Coiled coil</keyword>
<dbReference type="InterPro" id="IPR043016">
    <property type="entry name" value="IFT81_N_sf"/>
</dbReference>
<evidence type="ECO:0000256" key="2">
    <source>
        <dbReference type="ARBA" id="ARBA00022490"/>
    </source>
</evidence>
<keyword evidence="11" id="KW-0966">Cell projection</keyword>
<evidence type="ECO:0000259" key="17">
    <source>
        <dbReference type="Pfam" id="PF18383"/>
    </source>
</evidence>
<dbReference type="GO" id="GO:0007283">
    <property type="term" value="P:spermatogenesis"/>
    <property type="evidence" value="ECO:0007669"/>
    <property type="project" value="UniProtKB-KW"/>
</dbReference>
<keyword evidence="3" id="KW-0597">Phosphoprotein</keyword>
<dbReference type="InterPro" id="IPR041146">
    <property type="entry name" value="IFT81_CH"/>
</dbReference>
<evidence type="ECO:0000256" key="6">
    <source>
        <dbReference type="ARBA" id="ARBA00022871"/>
    </source>
</evidence>
<comment type="subcellular location">
    <subcellularLocation>
        <location evidence="1">Cytoplasm</location>
        <location evidence="1">Cytoskeleton</location>
        <location evidence="1">Cilium basal body</location>
    </subcellularLocation>
</comment>
<feature type="coiled-coil region" evidence="16">
    <location>
        <begin position="545"/>
        <end position="572"/>
    </location>
</feature>
<keyword evidence="5" id="KW-0970">Cilium biogenesis/degradation</keyword>
<dbReference type="AlphaFoldDB" id="B8C638"/>
<dbReference type="PANTHER" id="PTHR15614">
    <property type="entry name" value="INTRAFLAGELLAR TRANSPORT PROTEIN 81 HOMOLOG"/>
    <property type="match status" value="1"/>
</dbReference>
<dbReference type="HOGENOM" id="CLU_017012_1_0_1"/>
<evidence type="ECO:0000256" key="3">
    <source>
        <dbReference type="ARBA" id="ARBA00022553"/>
    </source>
</evidence>
<keyword evidence="19" id="KW-1185">Reference proteome</keyword>
<dbReference type="GO" id="GO:0042073">
    <property type="term" value="P:intraciliary transport"/>
    <property type="evidence" value="ECO:0000318"/>
    <property type="project" value="GO_Central"/>
</dbReference>
<dbReference type="GO" id="GO:0060271">
    <property type="term" value="P:cilium assembly"/>
    <property type="evidence" value="ECO:0007669"/>
    <property type="project" value="InterPro"/>
</dbReference>
<evidence type="ECO:0000256" key="13">
    <source>
        <dbReference type="ARBA" id="ARBA00055755"/>
    </source>
</evidence>
<evidence type="ECO:0000256" key="16">
    <source>
        <dbReference type="SAM" id="Coils"/>
    </source>
</evidence>
<dbReference type="GO" id="GO:0030154">
    <property type="term" value="P:cell differentiation"/>
    <property type="evidence" value="ECO:0007669"/>
    <property type="project" value="UniProtKB-KW"/>
</dbReference>
<name>B8C638_THAPS</name>
<sequence length="679" mass="79116">MVMDTLHFIVSRLNKAPFNKALRAVDFDEQSPDRHLQILNDVLSSLNPEIKANILVASRDQVVEQMVVFLLKHKCEQAPSSEDDRHEWIARLEKGDKADIYPVLQWVLLNYDKISKRTYLANFLVPIDVPSEYADNNSELADLMDAFQELQTEFVDVHQQYETMSAKSDRPVTAVLDDIKKLQIEKQQLTDRLQREKDQTSSNPKFQRLLEEASNMRQAQNDEIRLTEQKQKQLLCMKAANQRLRQVQHLSDILGGAKDDNRSFDNMLVELENESQKAIEHLDTSIAAQRHRLELEVLSAKRECNSPLKTEEEIEEIEELGMQLEDDLYHRHEELKRLNRYDDNLSKLSTFQQHVTVIKSKLQAKKEALDWKAIEKEQLISANNKLHKSIAELEDQTQEVKRPGGSAMTKREFEQFQHDLAENTTLYDEAKQDIITMQNDIEYLTKEEATLKNQHYNLEEFLRQREEVAGVADFADVLGHLEATGKQTAVLNDLKAQTLEEISNMVQKIAFTLEEKKKDLEPKVQELKNARTNFQEFQTSYNKKKANHETQFIEIMNDITALERECSRLQEKWHERERSYHFLCAKDEILASNTQCLELEEAWRNGHDHDTHLLPGACSLKELYENKIQEQQRLVSGLREHHLDLKARQEYNAQQKATFTSLMKLLELNAKSSNDENVQ</sequence>
<dbReference type="GO" id="GO:0036064">
    <property type="term" value="C:ciliary basal body"/>
    <property type="evidence" value="ECO:0000318"/>
    <property type="project" value="GO_Central"/>
</dbReference>
<dbReference type="FunFam" id="1.10.418.70:FF:000001">
    <property type="entry name" value="Intraflagellar transport protein 81 homolog"/>
    <property type="match status" value="1"/>
</dbReference>